<dbReference type="eggNOG" id="COG0438">
    <property type="taxonomic scope" value="Bacteria"/>
</dbReference>
<dbReference type="SUPFAM" id="SSF53756">
    <property type="entry name" value="UDP-Glycosyltransferase/glycogen phosphorylase"/>
    <property type="match status" value="1"/>
</dbReference>
<dbReference type="EMBL" id="AAOJ01000024">
    <property type="protein sequence ID" value="EAS62323.1"/>
    <property type="molecule type" value="Genomic_DNA"/>
</dbReference>
<dbReference type="Proteomes" id="UP000001603">
    <property type="component" value="Unassembled WGS sequence"/>
</dbReference>
<protein>
    <submittedName>
        <fullName evidence="2">Hypothetical glycosyltransferase</fullName>
    </submittedName>
</protein>
<accession>Q1ZJF7</accession>
<dbReference type="GO" id="GO:0016740">
    <property type="term" value="F:transferase activity"/>
    <property type="evidence" value="ECO:0007669"/>
    <property type="project" value="UniProtKB-KW"/>
</dbReference>
<proteinExistence type="predicted"/>
<dbReference type="HOGENOM" id="CLU_009583_0_3_6"/>
<feature type="domain" description="Glycosyltransferase subfamily 4-like N-terminal" evidence="1">
    <location>
        <begin position="14"/>
        <end position="139"/>
    </location>
</feature>
<dbReference type="CDD" id="cd03801">
    <property type="entry name" value="GT4_PimA-like"/>
    <property type="match status" value="1"/>
</dbReference>
<dbReference type="Pfam" id="PF13692">
    <property type="entry name" value="Glyco_trans_1_4"/>
    <property type="match status" value="1"/>
</dbReference>
<dbReference type="Gene3D" id="3.40.50.2000">
    <property type="entry name" value="Glycogen Phosphorylase B"/>
    <property type="match status" value="2"/>
</dbReference>
<dbReference type="PANTHER" id="PTHR12526">
    <property type="entry name" value="GLYCOSYLTRANSFERASE"/>
    <property type="match status" value="1"/>
</dbReference>
<evidence type="ECO:0000259" key="1">
    <source>
        <dbReference type="Pfam" id="PF13439"/>
    </source>
</evidence>
<sequence>MVTMLYVMLDSSGFGGIESHVLQLSLLLKDKNIPFKVVFISNASNHPLYRLFEQNQIEYFTAASFIHLSLLVQSQDILHAHGYKSSLWARCLKLLRRCKVLTSFHAGEFLIGRLAFYEWLNRSTSFLSTNFAVSDEIKSKVPFQCYVLNNFIHSIPSFVLRSRHTILQVGFVGRLCHVKGIDRYLQLSNQCPTIKFHVFGDGEESNLLGSYPNIKWHGAVEDMSSHWNKIDLLLISSRAEGLPMAALEAMAYGIPVIGTKVGDLPLLVDTRWLVDEFDWSKLVWYILCFDSMTNKEWQACSKYSYIQVVTKFSGKQRWNILANAYGIKL</sequence>
<reference evidence="2 3" key="1">
    <citation type="journal article" date="2009" name="Proc. Natl. Acad. Sci. U.S.A.">
        <title>The genomic basis of trophic strategy in marine bacteria.</title>
        <authorList>
            <person name="Lauro F.M."/>
            <person name="McDougald D."/>
            <person name="Thomas T."/>
            <person name="Williams T.J."/>
            <person name="Egan S."/>
            <person name="Rice S."/>
            <person name="DeMaere M.Z."/>
            <person name="Ting L."/>
            <person name="Ertan H."/>
            <person name="Johnson J."/>
            <person name="Ferriera S."/>
            <person name="Lapidus A."/>
            <person name="Anderson I."/>
            <person name="Kyrpides N."/>
            <person name="Munk A.C."/>
            <person name="Detter C."/>
            <person name="Han C.S."/>
            <person name="Brown M.V."/>
            <person name="Robb F.T."/>
            <person name="Kjelleberg S."/>
            <person name="Cavicchioli R."/>
        </authorList>
    </citation>
    <scope>NUCLEOTIDE SEQUENCE [LARGE SCALE GENOMIC DNA]</scope>
    <source>
        <strain evidence="2 3">S14</strain>
    </source>
</reference>
<name>Q1ZJF7_PHOAS</name>
<evidence type="ECO:0000313" key="2">
    <source>
        <dbReference type="EMBL" id="EAS62323.1"/>
    </source>
</evidence>
<dbReference type="PANTHER" id="PTHR12526:SF630">
    <property type="entry name" value="GLYCOSYLTRANSFERASE"/>
    <property type="match status" value="1"/>
</dbReference>
<organism evidence="2 3">
    <name type="scientific">Photobacterium angustum (strain S14 / CCUG 15956)</name>
    <name type="common">Vibrio sp. (strain S14 / CCUG 15956)</name>
    <dbReference type="NCBI Taxonomy" id="314292"/>
    <lineage>
        <taxon>Bacteria</taxon>
        <taxon>Pseudomonadati</taxon>
        <taxon>Pseudomonadota</taxon>
        <taxon>Gammaproteobacteria</taxon>
        <taxon>Vibrionales</taxon>
        <taxon>Vibrionaceae</taxon>
        <taxon>Photobacterium</taxon>
    </lineage>
</organism>
<dbReference type="Pfam" id="PF13439">
    <property type="entry name" value="Glyco_transf_4"/>
    <property type="match status" value="1"/>
</dbReference>
<dbReference type="AlphaFoldDB" id="Q1ZJF7"/>
<comment type="caution">
    <text evidence="2">The sequence shown here is derived from an EMBL/GenBank/DDBJ whole genome shotgun (WGS) entry which is preliminary data.</text>
</comment>
<evidence type="ECO:0000313" key="3">
    <source>
        <dbReference type="Proteomes" id="UP000001603"/>
    </source>
</evidence>
<keyword evidence="2" id="KW-0808">Transferase</keyword>
<gene>
    <name evidence="2" type="ORF">VAS14_19346</name>
</gene>
<dbReference type="InterPro" id="IPR028098">
    <property type="entry name" value="Glyco_trans_4-like_N"/>
</dbReference>